<keyword evidence="3" id="KW-1185">Reference proteome</keyword>
<feature type="transmembrane region" description="Helical" evidence="1">
    <location>
        <begin position="203"/>
        <end position="224"/>
    </location>
</feature>
<dbReference type="AlphaFoldDB" id="A0A210PDS6"/>
<dbReference type="OrthoDB" id="419711at2759"/>
<dbReference type="GO" id="GO:0016020">
    <property type="term" value="C:membrane"/>
    <property type="evidence" value="ECO:0007669"/>
    <property type="project" value="TreeGrafter"/>
</dbReference>
<dbReference type="PANTHER" id="PTHR12242">
    <property type="entry name" value="OS02G0130600 PROTEIN-RELATED"/>
    <property type="match status" value="1"/>
</dbReference>
<dbReference type="Proteomes" id="UP000242188">
    <property type="component" value="Unassembled WGS sequence"/>
</dbReference>
<dbReference type="EMBL" id="NEDP02076751">
    <property type="protein sequence ID" value="OWF34648.1"/>
    <property type="molecule type" value="Genomic_DNA"/>
</dbReference>
<reference evidence="2 3" key="1">
    <citation type="journal article" date="2017" name="Nat. Ecol. Evol.">
        <title>Scallop genome provides insights into evolution of bilaterian karyotype and development.</title>
        <authorList>
            <person name="Wang S."/>
            <person name="Zhang J."/>
            <person name="Jiao W."/>
            <person name="Li J."/>
            <person name="Xun X."/>
            <person name="Sun Y."/>
            <person name="Guo X."/>
            <person name="Huan P."/>
            <person name="Dong B."/>
            <person name="Zhang L."/>
            <person name="Hu X."/>
            <person name="Sun X."/>
            <person name="Wang J."/>
            <person name="Zhao C."/>
            <person name="Wang Y."/>
            <person name="Wang D."/>
            <person name="Huang X."/>
            <person name="Wang R."/>
            <person name="Lv J."/>
            <person name="Li Y."/>
            <person name="Zhang Z."/>
            <person name="Liu B."/>
            <person name="Lu W."/>
            <person name="Hui Y."/>
            <person name="Liang J."/>
            <person name="Zhou Z."/>
            <person name="Hou R."/>
            <person name="Li X."/>
            <person name="Liu Y."/>
            <person name="Li H."/>
            <person name="Ning X."/>
            <person name="Lin Y."/>
            <person name="Zhao L."/>
            <person name="Xing Q."/>
            <person name="Dou J."/>
            <person name="Li Y."/>
            <person name="Mao J."/>
            <person name="Guo H."/>
            <person name="Dou H."/>
            <person name="Li T."/>
            <person name="Mu C."/>
            <person name="Jiang W."/>
            <person name="Fu Q."/>
            <person name="Fu X."/>
            <person name="Miao Y."/>
            <person name="Liu J."/>
            <person name="Yu Q."/>
            <person name="Li R."/>
            <person name="Liao H."/>
            <person name="Li X."/>
            <person name="Kong Y."/>
            <person name="Jiang Z."/>
            <person name="Chourrout D."/>
            <person name="Li R."/>
            <person name="Bao Z."/>
        </authorList>
    </citation>
    <scope>NUCLEOTIDE SEQUENCE [LARGE SCALE GENOMIC DNA]</scope>
    <source>
        <strain evidence="2 3">PY_sf001</strain>
    </source>
</reference>
<sequence>MPSCCQHVRREFELMNLGFGGVRPNDFTRFHFPWPPLLYVVYRVALALYALFWLLVTGMEFTAKTAHNDRIHSWPVYLSHWAYLILTLYLLLYALAVSFHVCRRPKYFWRVPSSDTKTDVSQEHTNGTLLTEATRSSEVSPELNNTEHPLVSIQPPKEKTLQWYFKVTWALYGVVSNAAAMVTLVFFLYLWPKMSYNEGVSNMNLQTHAINFVIVGLDHVLGPIPVRMLHALYSVILGLIYLLFTLVLLWTGDVRPIYPFILDWANEWRTSLVTSALLVVLGIPLIHTFFFVMFKIKECISTKVKHCLAERELLKRIRKEPVTVL</sequence>
<comment type="caution">
    <text evidence="2">The sequence shown here is derived from an EMBL/GenBank/DDBJ whole genome shotgun (WGS) entry which is preliminary data.</text>
</comment>
<organism evidence="2 3">
    <name type="scientific">Mizuhopecten yessoensis</name>
    <name type="common">Japanese scallop</name>
    <name type="synonym">Patinopecten yessoensis</name>
    <dbReference type="NCBI Taxonomy" id="6573"/>
    <lineage>
        <taxon>Eukaryota</taxon>
        <taxon>Metazoa</taxon>
        <taxon>Spiralia</taxon>
        <taxon>Lophotrochozoa</taxon>
        <taxon>Mollusca</taxon>
        <taxon>Bivalvia</taxon>
        <taxon>Autobranchia</taxon>
        <taxon>Pteriomorphia</taxon>
        <taxon>Pectinida</taxon>
        <taxon>Pectinoidea</taxon>
        <taxon>Pectinidae</taxon>
        <taxon>Mizuhopecten</taxon>
    </lineage>
</organism>
<feature type="transmembrane region" description="Helical" evidence="1">
    <location>
        <begin position="272"/>
        <end position="294"/>
    </location>
</feature>
<feature type="transmembrane region" description="Helical" evidence="1">
    <location>
        <begin position="81"/>
        <end position="102"/>
    </location>
</feature>
<proteinExistence type="predicted"/>
<keyword evidence="1" id="KW-1133">Transmembrane helix</keyword>
<protein>
    <submittedName>
        <fullName evidence="2">Protein rolling stone</fullName>
    </submittedName>
</protein>
<dbReference type="PANTHER" id="PTHR12242:SF1">
    <property type="entry name" value="MYND-TYPE DOMAIN-CONTAINING PROTEIN"/>
    <property type="match status" value="1"/>
</dbReference>
<evidence type="ECO:0000313" key="3">
    <source>
        <dbReference type="Proteomes" id="UP000242188"/>
    </source>
</evidence>
<feature type="transmembrane region" description="Helical" evidence="1">
    <location>
        <begin position="37"/>
        <end position="61"/>
    </location>
</feature>
<feature type="transmembrane region" description="Helical" evidence="1">
    <location>
        <begin position="231"/>
        <end position="252"/>
    </location>
</feature>
<gene>
    <name evidence="2" type="ORF">KP79_PYT11417</name>
</gene>
<keyword evidence="1" id="KW-0472">Membrane</keyword>
<keyword evidence="1" id="KW-0812">Transmembrane</keyword>
<feature type="transmembrane region" description="Helical" evidence="1">
    <location>
        <begin position="169"/>
        <end position="191"/>
    </location>
</feature>
<name>A0A210PDS6_MIZYE</name>
<dbReference type="Pfam" id="PF21534">
    <property type="entry name" value="Rost"/>
    <property type="match status" value="1"/>
</dbReference>
<evidence type="ECO:0000256" key="1">
    <source>
        <dbReference type="SAM" id="Phobius"/>
    </source>
</evidence>
<accession>A0A210PDS6</accession>
<evidence type="ECO:0000313" key="2">
    <source>
        <dbReference type="EMBL" id="OWF34648.1"/>
    </source>
</evidence>
<dbReference type="InterPro" id="IPR049352">
    <property type="entry name" value="Rost"/>
</dbReference>